<feature type="domain" description="Bacteriophage phiJL001 Gp84 C-terminal" evidence="1">
    <location>
        <begin position="189"/>
        <end position="271"/>
    </location>
</feature>
<gene>
    <name evidence="2" type="ORF">ACFPOC_07225</name>
</gene>
<dbReference type="InterPro" id="IPR018964">
    <property type="entry name" value="Phage_phiJL001_Gp84_C"/>
</dbReference>
<sequence>MTLRDHLATGVTTIARCWSVTRRDGVTLGFTDHDRPLSFDGLTFRPDSGLSASAVVQATGLSVDNSEATGALTSDAITDADIEAGRFDAAQVHLWHVNWTDPADRVLRFTGTLGEIRRGDGAFHAELRGLSEALNRPLGRLYQTTCGASLGDAACRFDTTAPGVSAEVPAATTDGTLFRLSGLTTFPSRWFERGRLTVLTGQAQGLTATVKRDQTDGPDRLLELWSPLRAPLAPTDLIRLQPGCDKRATTCRARFDNIANFRGFPFIPGEDWLLSVPVPSGPNDGGSLQ</sequence>
<dbReference type="Pfam" id="PF09356">
    <property type="entry name" value="Phage_BR0599"/>
    <property type="match status" value="1"/>
</dbReference>
<evidence type="ECO:0000259" key="1">
    <source>
        <dbReference type="Pfam" id="PF09356"/>
    </source>
</evidence>
<reference evidence="3" key="1">
    <citation type="journal article" date="2019" name="Int. J. Syst. Evol. Microbiol.">
        <title>The Global Catalogue of Microorganisms (GCM) 10K type strain sequencing project: providing services to taxonomists for standard genome sequencing and annotation.</title>
        <authorList>
            <consortium name="The Broad Institute Genomics Platform"/>
            <consortium name="The Broad Institute Genome Sequencing Center for Infectious Disease"/>
            <person name="Wu L."/>
            <person name="Ma J."/>
        </authorList>
    </citation>
    <scope>NUCLEOTIDE SEQUENCE [LARGE SCALE GENOMIC DNA]</scope>
    <source>
        <strain evidence="3">KACC 11588</strain>
    </source>
</reference>
<dbReference type="Pfam" id="PF09931">
    <property type="entry name" value="Phage_phiJL001_Gp84_N"/>
    <property type="match status" value="1"/>
</dbReference>
<accession>A0ABW0SBA9</accession>
<evidence type="ECO:0000313" key="3">
    <source>
        <dbReference type="Proteomes" id="UP001596056"/>
    </source>
</evidence>
<evidence type="ECO:0000313" key="2">
    <source>
        <dbReference type="EMBL" id="MFC5566212.1"/>
    </source>
</evidence>
<dbReference type="EMBL" id="JBHSNA010000004">
    <property type="protein sequence ID" value="MFC5566212.1"/>
    <property type="molecule type" value="Genomic_DNA"/>
</dbReference>
<proteinExistence type="predicted"/>
<dbReference type="RefSeq" id="WP_209839166.1">
    <property type="nucleotide sequence ID" value="NZ_JAGGJP010000004.1"/>
</dbReference>
<name>A0ABW0SBA9_9RHOB</name>
<comment type="caution">
    <text evidence="2">The sequence shown here is derived from an EMBL/GenBank/DDBJ whole genome shotgun (WGS) entry which is preliminary data.</text>
</comment>
<organism evidence="2 3">
    <name type="scientific">Rubellimicrobium aerolatum</name>
    <dbReference type="NCBI Taxonomy" id="490979"/>
    <lineage>
        <taxon>Bacteria</taxon>
        <taxon>Pseudomonadati</taxon>
        <taxon>Pseudomonadota</taxon>
        <taxon>Alphaproteobacteria</taxon>
        <taxon>Rhodobacterales</taxon>
        <taxon>Roseobacteraceae</taxon>
        <taxon>Rubellimicrobium</taxon>
    </lineage>
</organism>
<dbReference type="Proteomes" id="UP001596056">
    <property type="component" value="Unassembled WGS sequence"/>
</dbReference>
<dbReference type="NCBIfam" id="TIGR02218">
    <property type="entry name" value="phg_TIGR02218"/>
    <property type="match status" value="1"/>
</dbReference>
<dbReference type="InterPro" id="IPR011928">
    <property type="entry name" value="Phage_phiJL001_Gp84"/>
</dbReference>
<protein>
    <submittedName>
        <fullName evidence="2">DUF2163 domain-containing protein</fullName>
    </submittedName>
</protein>
<keyword evidence="3" id="KW-1185">Reference proteome</keyword>